<dbReference type="OrthoDB" id="513303at2759"/>
<proteinExistence type="predicted"/>
<accession>A0A2P6VHK3</accession>
<dbReference type="EMBL" id="LHPF02000006">
    <property type="protein sequence ID" value="PSC73569.1"/>
    <property type="molecule type" value="Genomic_DNA"/>
</dbReference>
<dbReference type="Proteomes" id="UP000239649">
    <property type="component" value="Unassembled WGS sequence"/>
</dbReference>
<evidence type="ECO:0000313" key="2">
    <source>
        <dbReference type="Proteomes" id="UP000239649"/>
    </source>
</evidence>
<sequence length="111" mass="12601">MNKVMAGLQQYQYEVYRNPEVDKKYALKRKTREEKEADLVGRLSTPALKALLEEHGRSVRAGQPLSAAELARRYGADEEVLSRFLEHHAAPVLYSGRDGQVFAAWPDGRDE</sequence>
<protein>
    <submittedName>
        <fullName evidence="1">Prepilin-type N-terminal cleavage methylation domain-containing</fullName>
    </submittedName>
</protein>
<name>A0A2P6VHK3_9CHLO</name>
<keyword evidence="2" id="KW-1185">Reference proteome</keyword>
<dbReference type="AlphaFoldDB" id="A0A2P6VHK3"/>
<organism evidence="1 2">
    <name type="scientific">Micractinium conductrix</name>
    <dbReference type="NCBI Taxonomy" id="554055"/>
    <lineage>
        <taxon>Eukaryota</taxon>
        <taxon>Viridiplantae</taxon>
        <taxon>Chlorophyta</taxon>
        <taxon>core chlorophytes</taxon>
        <taxon>Trebouxiophyceae</taxon>
        <taxon>Chlorellales</taxon>
        <taxon>Chlorellaceae</taxon>
        <taxon>Chlorella clade</taxon>
        <taxon>Micractinium</taxon>
    </lineage>
</organism>
<gene>
    <name evidence="1" type="ORF">C2E20_3028</name>
</gene>
<evidence type="ECO:0000313" key="1">
    <source>
        <dbReference type="EMBL" id="PSC73569.1"/>
    </source>
</evidence>
<reference evidence="1 2" key="1">
    <citation type="journal article" date="2018" name="Plant J.">
        <title>Genome sequences of Chlorella sorokiniana UTEX 1602 and Micractinium conductrix SAG 241.80: implications to maltose excretion by a green alga.</title>
        <authorList>
            <person name="Arriola M.B."/>
            <person name="Velmurugan N."/>
            <person name="Zhang Y."/>
            <person name="Plunkett M.H."/>
            <person name="Hondzo H."/>
            <person name="Barney B.M."/>
        </authorList>
    </citation>
    <scope>NUCLEOTIDE SEQUENCE [LARGE SCALE GENOMIC DNA]</scope>
    <source>
        <strain evidence="1 2">SAG 241.80</strain>
    </source>
</reference>
<comment type="caution">
    <text evidence="1">The sequence shown here is derived from an EMBL/GenBank/DDBJ whole genome shotgun (WGS) entry which is preliminary data.</text>
</comment>